<feature type="compositionally biased region" description="Polar residues" evidence="1">
    <location>
        <begin position="225"/>
        <end position="241"/>
    </location>
</feature>
<evidence type="ECO:0000256" key="1">
    <source>
        <dbReference type="SAM" id="MobiDB-lite"/>
    </source>
</evidence>
<evidence type="ECO:0000313" key="3">
    <source>
        <dbReference type="EMBL" id="GJT85044.1"/>
    </source>
</evidence>
<accession>A0ABQ5HAZ7</accession>
<feature type="region of interest" description="Disordered" evidence="1">
    <location>
        <begin position="224"/>
        <end position="244"/>
    </location>
</feature>
<feature type="non-terminal residue" evidence="3">
    <location>
        <position position="1"/>
    </location>
</feature>
<dbReference type="Proteomes" id="UP001151760">
    <property type="component" value="Unassembled WGS sequence"/>
</dbReference>
<proteinExistence type="predicted"/>
<evidence type="ECO:0000259" key="2">
    <source>
        <dbReference type="Pfam" id="PF25597"/>
    </source>
</evidence>
<dbReference type="Pfam" id="PF25597">
    <property type="entry name" value="SH3_retrovirus"/>
    <property type="match status" value="1"/>
</dbReference>
<dbReference type="EMBL" id="BQNB010019414">
    <property type="protein sequence ID" value="GJT85044.1"/>
    <property type="molecule type" value="Genomic_DNA"/>
</dbReference>
<dbReference type="InterPro" id="IPR057670">
    <property type="entry name" value="SH3_retrovirus"/>
</dbReference>
<feature type="domain" description="Retroviral polymerase SH3-like" evidence="2">
    <location>
        <begin position="50"/>
        <end position="95"/>
    </location>
</feature>
<organism evidence="3 4">
    <name type="scientific">Tanacetum coccineum</name>
    <dbReference type="NCBI Taxonomy" id="301880"/>
    <lineage>
        <taxon>Eukaryota</taxon>
        <taxon>Viridiplantae</taxon>
        <taxon>Streptophyta</taxon>
        <taxon>Embryophyta</taxon>
        <taxon>Tracheophyta</taxon>
        <taxon>Spermatophyta</taxon>
        <taxon>Magnoliopsida</taxon>
        <taxon>eudicotyledons</taxon>
        <taxon>Gunneridae</taxon>
        <taxon>Pentapetalae</taxon>
        <taxon>asterids</taxon>
        <taxon>campanulids</taxon>
        <taxon>Asterales</taxon>
        <taxon>Asteraceae</taxon>
        <taxon>Asteroideae</taxon>
        <taxon>Anthemideae</taxon>
        <taxon>Anthemidinae</taxon>
        <taxon>Tanacetum</taxon>
    </lineage>
</organism>
<reference evidence="3" key="1">
    <citation type="journal article" date="2022" name="Int. J. Mol. Sci.">
        <title>Draft Genome of Tanacetum Coccineum: Genomic Comparison of Closely Related Tanacetum-Family Plants.</title>
        <authorList>
            <person name="Yamashiro T."/>
            <person name="Shiraishi A."/>
            <person name="Nakayama K."/>
            <person name="Satake H."/>
        </authorList>
    </citation>
    <scope>NUCLEOTIDE SEQUENCE</scope>
</reference>
<name>A0ABQ5HAZ7_9ASTR</name>
<keyword evidence="4" id="KW-1185">Reference proteome</keyword>
<evidence type="ECO:0000313" key="4">
    <source>
        <dbReference type="Proteomes" id="UP001151760"/>
    </source>
</evidence>
<gene>
    <name evidence="3" type="ORF">Tco_1066761</name>
</gene>
<sequence>DYSRFTWVKFLRSKDEALEAIIKCLKFTWVKFLHSKDEGLEAIIKCLNDDLGKLKAKADIGILVGYAPAKKAYQIYNKRTRLIQETIHVTFDELTAMASKQFSSGPAPQLLTPGTLSSGLVPNPAPTAPYVPPTKNDWDLLFQPMFDKFFNPPSKVVSPVRAVPATRLVNPADSPLSTSIDRDASSATTSSTPEQQQSLTISHGVEESTPTALFDTPCHEIFHEASTSSRESTSNVQSSNPPFELLGRWTKNHPLANVIGNPSRPVST</sequence>
<comment type="caution">
    <text evidence="3">The sequence shown here is derived from an EMBL/GenBank/DDBJ whole genome shotgun (WGS) entry which is preliminary data.</text>
</comment>
<reference evidence="3" key="2">
    <citation type="submission" date="2022-01" db="EMBL/GenBank/DDBJ databases">
        <authorList>
            <person name="Yamashiro T."/>
            <person name="Shiraishi A."/>
            <person name="Satake H."/>
            <person name="Nakayama K."/>
        </authorList>
    </citation>
    <scope>NUCLEOTIDE SEQUENCE</scope>
</reference>
<protein>
    <recommendedName>
        <fullName evidence="2">Retroviral polymerase SH3-like domain-containing protein</fullName>
    </recommendedName>
</protein>
<feature type="region of interest" description="Disordered" evidence="1">
    <location>
        <begin position="170"/>
        <end position="205"/>
    </location>
</feature>